<feature type="transmembrane region" description="Helical" evidence="10">
    <location>
        <begin position="719"/>
        <end position="745"/>
    </location>
</feature>
<evidence type="ECO:0000256" key="9">
    <source>
        <dbReference type="SAM" id="MobiDB-lite"/>
    </source>
</evidence>
<sequence length="962" mass="100289">MTVGFRDLDVRSVRSVAPGVAPLEMAQAAVTAALVAAAAILGTVIPFAGALSVLGSVPMGLLAYRYRLSVLAVAAVAGCTIAFLVAGAEGVPAVAACAYVGGLTGIVRRRDMGALTVAGVGAAAGGLLGVGTVAALAVLAPLRRLAFDSLTANVDGTVAVLSWIPHLGAPARLLKSVYTMALGNWPVLIGASSVVGISIATLIGWWALSRVLNRLAGIPDVHKLDAPEHEGPVAPVPARLDDVTFRYPDTDRDALGPVSLTVAPGEHLAITGSNGSGKTTLMLVLAGREPTAGTIERAGTVGLGRVGGTAVIMQHPESQVLGTRVADDVVWGLPPTTDVDVAGLLAEVGLDGMVERDTNGLSGGELQRLAIAAALARRPSLLIADEVTSMVDPRGRESLMAVLSGLTRHRDMSLAHITHHRREADAADRVLRLDGNASDAEMILAAATPSPGLRTTGSACSIIFELEGIWHEYGRGGPWAKTALRDVNLVVEEGEGVLIHGDNGSGKSTLAWIMAGLIEPTSGRCLIDGRPASEQVGAVALSFQAARLQLMRERVGLEIASAALFSAHDRARIESALMMVGLDPDLADRRIDQLSGGQMRRVVLAGLLIRSPRALILDEPLAGLDAASAEGLVRLLAELRRETGLTVIVISHDFSGLQEVCPRSVHLTGGSVSAAVSSSALGPRRPVDQPRRRERRAPVLLTPVPGDTAVHRMWAGTKLVVVAAIAAMLAICPGWATIAVAAGVMVGALRWARIPRGAAPTIPRWAWLTLLLTIGAAALAGGGPVMTVASVRVPLGGLLHLLQFLAMTVIVLALGALVSWTTNVAEIAPALARLGKPLQRMRIPIEAWSVAVALGLRAFPMLVEEFRVLYAARRLRPRAAVSGMRSRVRWWFAEGVDVMAAVITVALRRGDEMGDAITARGGYGQLSAGHCRPGRIDYCIMAAVLALCAVTTVIQFVYLGIA</sequence>
<organism evidence="12 13">
    <name type="scientific">Mycobacterium florentinum</name>
    <dbReference type="NCBI Taxonomy" id="292462"/>
    <lineage>
        <taxon>Bacteria</taxon>
        <taxon>Bacillati</taxon>
        <taxon>Actinomycetota</taxon>
        <taxon>Actinomycetes</taxon>
        <taxon>Mycobacteriales</taxon>
        <taxon>Mycobacteriaceae</taxon>
        <taxon>Mycobacterium</taxon>
        <taxon>Mycobacterium simiae complex</taxon>
    </lineage>
</organism>
<feature type="domain" description="ABC transporter" evidence="11">
    <location>
        <begin position="238"/>
        <end position="460"/>
    </location>
</feature>
<dbReference type="GO" id="GO:0016887">
    <property type="term" value="F:ATP hydrolysis activity"/>
    <property type="evidence" value="ECO:0007669"/>
    <property type="project" value="InterPro"/>
</dbReference>
<comment type="subcellular location">
    <subcellularLocation>
        <location evidence="1">Membrane</location>
        <topology evidence="1">Multi-pass membrane protein</topology>
    </subcellularLocation>
</comment>
<dbReference type="CDD" id="cd16914">
    <property type="entry name" value="EcfT"/>
    <property type="match status" value="1"/>
</dbReference>
<feature type="transmembrane region" description="Helical" evidence="10">
    <location>
        <begin position="765"/>
        <end position="789"/>
    </location>
</feature>
<dbReference type="PROSITE" id="PS00211">
    <property type="entry name" value="ABC_TRANSPORTER_1"/>
    <property type="match status" value="2"/>
</dbReference>
<comment type="caution">
    <text evidence="12">The sequence shown here is derived from an EMBL/GenBank/DDBJ whole genome shotgun (WGS) entry which is preliminary data.</text>
</comment>
<evidence type="ECO:0000256" key="8">
    <source>
        <dbReference type="ARBA" id="ARBA00023136"/>
    </source>
</evidence>
<dbReference type="SMART" id="SM00382">
    <property type="entry name" value="AAA"/>
    <property type="match status" value="2"/>
</dbReference>
<dbReference type="InterPro" id="IPR017871">
    <property type="entry name" value="ABC_transporter-like_CS"/>
</dbReference>
<dbReference type="SUPFAM" id="SSF52540">
    <property type="entry name" value="P-loop containing nucleoside triphosphate hydrolases"/>
    <property type="match status" value="2"/>
</dbReference>
<evidence type="ECO:0000256" key="5">
    <source>
        <dbReference type="ARBA" id="ARBA00022741"/>
    </source>
</evidence>
<dbReference type="Gene3D" id="3.40.50.300">
    <property type="entry name" value="P-loop containing nucleotide triphosphate hydrolases"/>
    <property type="match status" value="2"/>
</dbReference>
<feature type="transmembrane region" description="Helical" evidence="10">
    <location>
        <begin position="91"/>
        <end position="107"/>
    </location>
</feature>
<evidence type="ECO:0000256" key="6">
    <source>
        <dbReference type="ARBA" id="ARBA00022840"/>
    </source>
</evidence>
<dbReference type="EMBL" id="LQOV01000024">
    <property type="protein sequence ID" value="ORV50263.1"/>
    <property type="molecule type" value="Genomic_DNA"/>
</dbReference>
<dbReference type="PROSITE" id="PS50893">
    <property type="entry name" value="ABC_TRANSPORTER_2"/>
    <property type="match status" value="2"/>
</dbReference>
<dbReference type="PANTHER" id="PTHR43553">
    <property type="entry name" value="HEAVY METAL TRANSPORTER"/>
    <property type="match status" value="1"/>
</dbReference>
<dbReference type="OrthoDB" id="501320at2"/>
<evidence type="ECO:0000313" key="12">
    <source>
        <dbReference type="EMBL" id="ORV50263.1"/>
    </source>
</evidence>
<keyword evidence="8 10" id="KW-0472">Membrane</keyword>
<keyword evidence="13" id="KW-1185">Reference proteome</keyword>
<dbReference type="GO" id="GO:0005524">
    <property type="term" value="F:ATP binding"/>
    <property type="evidence" value="ECO:0007669"/>
    <property type="project" value="UniProtKB-KW"/>
</dbReference>
<evidence type="ECO:0000256" key="10">
    <source>
        <dbReference type="SAM" id="Phobius"/>
    </source>
</evidence>
<dbReference type="InterPro" id="IPR003439">
    <property type="entry name" value="ABC_transporter-like_ATP-bd"/>
</dbReference>
<dbReference type="InterPro" id="IPR003339">
    <property type="entry name" value="ABC/ECF_trnsptr_transmembrane"/>
</dbReference>
<accession>A0A1X1U0C7</accession>
<dbReference type="InterPro" id="IPR027417">
    <property type="entry name" value="P-loop_NTPase"/>
</dbReference>
<evidence type="ECO:0000259" key="11">
    <source>
        <dbReference type="PROSITE" id="PS50893"/>
    </source>
</evidence>
<protein>
    <submittedName>
        <fullName evidence="12">Cobalt ABC transporter</fullName>
    </submittedName>
</protein>
<dbReference type="GO" id="GO:0043190">
    <property type="term" value="C:ATP-binding cassette (ABC) transporter complex"/>
    <property type="evidence" value="ECO:0007669"/>
    <property type="project" value="TreeGrafter"/>
</dbReference>
<keyword evidence="5" id="KW-0547">Nucleotide-binding</keyword>
<evidence type="ECO:0000313" key="13">
    <source>
        <dbReference type="Proteomes" id="UP000193010"/>
    </source>
</evidence>
<evidence type="ECO:0000256" key="2">
    <source>
        <dbReference type="ARBA" id="ARBA00005417"/>
    </source>
</evidence>
<feature type="transmembrane region" description="Helical" evidence="10">
    <location>
        <begin position="801"/>
        <end position="821"/>
    </location>
</feature>
<dbReference type="InterPro" id="IPR050095">
    <property type="entry name" value="ECF_ABC_transporter_ATP-bd"/>
</dbReference>
<dbReference type="CDD" id="cd03225">
    <property type="entry name" value="ABC_cobalt_CbiO_domain1"/>
    <property type="match status" value="2"/>
</dbReference>
<feature type="transmembrane region" description="Helical" evidence="10">
    <location>
        <begin position="185"/>
        <end position="208"/>
    </location>
</feature>
<dbReference type="Pfam" id="PF02361">
    <property type="entry name" value="CbiQ"/>
    <property type="match status" value="1"/>
</dbReference>
<keyword evidence="3" id="KW-0813">Transport</keyword>
<keyword evidence="7 10" id="KW-1133">Transmembrane helix</keyword>
<keyword evidence="4 10" id="KW-0812">Transmembrane</keyword>
<feature type="transmembrane region" description="Helical" evidence="10">
    <location>
        <begin position="66"/>
        <end position="85"/>
    </location>
</feature>
<dbReference type="AlphaFoldDB" id="A0A1X1U0C7"/>
<feature type="transmembrane region" description="Helical" evidence="10">
    <location>
        <begin position="114"/>
        <end position="140"/>
    </location>
</feature>
<comment type="similarity">
    <text evidence="2">Belongs to the ABC transporter superfamily.</text>
</comment>
<feature type="transmembrane region" description="Helical" evidence="10">
    <location>
        <begin position="28"/>
        <end position="54"/>
    </location>
</feature>
<dbReference type="InterPro" id="IPR015856">
    <property type="entry name" value="ABC_transpr_CbiO/EcfA_su"/>
</dbReference>
<evidence type="ECO:0000256" key="3">
    <source>
        <dbReference type="ARBA" id="ARBA00022448"/>
    </source>
</evidence>
<feature type="transmembrane region" description="Helical" evidence="10">
    <location>
        <begin position="938"/>
        <end position="961"/>
    </location>
</feature>
<feature type="region of interest" description="Disordered" evidence="9">
    <location>
        <begin position="676"/>
        <end position="696"/>
    </location>
</feature>
<proteinExistence type="inferred from homology"/>
<name>A0A1X1U0C7_MYCFL</name>
<feature type="domain" description="ABC transporter" evidence="11">
    <location>
        <begin position="464"/>
        <end position="694"/>
    </location>
</feature>
<dbReference type="GO" id="GO:0042626">
    <property type="term" value="F:ATPase-coupled transmembrane transporter activity"/>
    <property type="evidence" value="ECO:0007669"/>
    <property type="project" value="TreeGrafter"/>
</dbReference>
<gene>
    <name evidence="12" type="ORF">AWC05_28380</name>
</gene>
<dbReference type="Pfam" id="PF00005">
    <property type="entry name" value="ABC_tran"/>
    <property type="match status" value="2"/>
</dbReference>
<keyword evidence="6" id="KW-0067">ATP-binding</keyword>
<evidence type="ECO:0000256" key="4">
    <source>
        <dbReference type="ARBA" id="ARBA00022692"/>
    </source>
</evidence>
<dbReference type="STRING" id="292462.AWC05_28380"/>
<dbReference type="InterPro" id="IPR003593">
    <property type="entry name" value="AAA+_ATPase"/>
</dbReference>
<evidence type="ECO:0000256" key="7">
    <source>
        <dbReference type="ARBA" id="ARBA00022989"/>
    </source>
</evidence>
<evidence type="ECO:0000256" key="1">
    <source>
        <dbReference type="ARBA" id="ARBA00004141"/>
    </source>
</evidence>
<reference evidence="12 13" key="1">
    <citation type="submission" date="2016-01" db="EMBL/GenBank/DDBJ databases">
        <title>The new phylogeny of the genus Mycobacterium.</title>
        <authorList>
            <person name="Tarcisio F."/>
            <person name="Conor M."/>
            <person name="Antonella G."/>
            <person name="Elisabetta G."/>
            <person name="Giulia F.S."/>
            <person name="Sara T."/>
            <person name="Anna F."/>
            <person name="Clotilde B."/>
            <person name="Roberto B."/>
            <person name="Veronica D.S."/>
            <person name="Fabio R."/>
            <person name="Monica P."/>
            <person name="Olivier J."/>
            <person name="Enrico T."/>
            <person name="Nicola S."/>
        </authorList>
    </citation>
    <scope>NUCLEOTIDE SEQUENCE [LARGE SCALE GENOMIC DNA]</scope>
    <source>
        <strain evidence="12 13">DSM 44852</strain>
    </source>
</reference>
<dbReference type="Proteomes" id="UP000193010">
    <property type="component" value="Unassembled WGS sequence"/>
</dbReference>